<dbReference type="GO" id="GO:0051301">
    <property type="term" value="P:cell division"/>
    <property type="evidence" value="ECO:0007669"/>
    <property type="project" value="UniProtKB-KW"/>
</dbReference>
<sequence>MGLVEPVQLVAPDQLAPVHFIAVGGSGMSGIAALYAELGLEVSGSDRADSPVLASLAARGVRTFVGHAAEQLGSARTVVVSTAVGPDNPELVEAHRRGLRVWHRSAALAALMLPRSSVPAPRGVAVAGTAGKTTTSAMVASTLVSAGADPTFVVGAPLQRWGTSAGLGTGPVVVEADESDGSFLQYPAEVVVVTNVEPDHLDNWGTPAAYADGFARFAGRPGVGAAVLCADDPGCQVLAERLAELGDEGPEQVLYGESPLSDLVLEEVTVHPTETTARLTWRGSETGLLRVPGPGHHLALDAAAAYAVCRLLGVDHETALAGLADFGGTARRFQLVADVGGVRVVDDYAHHPAKVRAALAAGRAAAGRRLVVCFQPHLFSRTRDFADDFGAALALADEVVLMDVYPAREEPLPGVDSGLVADACAVRLGAEHVHWVRRREEVVSRLRELVRPGDLVMTVGAGDVTAVGPELVRALAGPDGVR</sequence>
<dbReference type="SUPFAM" id="SSF51984">
    <property type="entry name" value="MurCD N-terminal domain"/>
    <property type="match status" value="1"/>
</dbReference>
<dbReference type="Gene3D" id="3.90.190.20">
    <property type="entry name" value="Mur ligase, C-terminal domain"/>
    <property type="match status" value="1"/>
</dbReference>
<dbReference type="SUPFAM" id="SSF53623">
    <property type="entry name" value="MurD-like peptide ligases, catalytic domain"/>
    <property type="match status" value="1"/>
</dbReference>
<evidence type="ECO:0000259" key="15">
    <source>
        <dbReference type="Pfam" id="PF01225"/>
    </source>
</evidence>
<dbReference type="InterPro" id="IPR050061">
    <property type="entry name" value="MurCDEF_pg_biosynth"/>
</dbReference>
<evidence type="ECO:0000259" key="17">
    <source>
        <dbReference type="Pfam" id="PF08245"/>
    </source>
</evidence>
<organism evidence="18 19">
    <name type="scientific">Desertihabitans brevis</name>
    <dbReference type="NCBI Taxonomy" id="2268447"/>
    <lineage>
        <taxon>Bacteria</taxon>
        <taxon>Bacillati</taxon>
        <taxon>Actinomycetota</taxon>
        <taxon>Actinomycetes</taxon>
        <taxon>Propionibacteriales</taxon>
        <taxon>Propionibacteriaceae</taxon>
        <taxon>Desertihabitans</taxon>
    </lineage>
</organism>
<gene>
    <name evidence="14 18" type="primary">murC</name>
    <name evidence="18" type="ORF">DT076_04045</name>
</gene>
<dbReference type="GO" id="GO:0071555">
    <property type="term" value="P:cell wall organization"/>
    <property type="evidence" value="ECO:0007669"/>
    <property type="project" value="UniProtKB-KW"/>
</dbReference>
<accession>A0A367YXH0</accession>
<dbReference type="Pfam" id="PF08245">
    <property type="entry name" value="Mur_ligase_M"/>
    <property type="match status" value="1"/>
</dbReference>
<reference evidence="18 19" key="1">
    <citation type="submission" date="2018-07" db="EMBL/GenBank/DDBJ databases">
        <title>Desertimonas flava gen. nov. sp. nov.</title>
        <authorList>
            <person name="Liu S."/>
        </authorList>
    </citation>
    <scope>NUCLEOTIDE SEQUENCE [LARGE SCALE GENOMIC DNA]</scope>
    <source>
        <strain evidence="18 19">16Sb5-5</strain>
    </source>
</reference>
<dbReference type="RefSeq" id="WP_114125374.1">
    <property type="nucleotide sequence ID" value="NZ_QOUI01000002.1"/>
</dbReference>
<evidence type="ECO:0000256" key="9">
    <source>
        <dbReference type="ARBA" id="ARBA00022960"/>
    </source>
</evidence>
<feature type="domain" description="Mur ligase central" evidence="17">
    <location>
        <begin position="126"/>
        <end position="309"/>
    </location>
</feature>
<evidence type="ECO:0000256" key="1">
    <source>
        <dbReference type="ARBA" id="ARBA00004496"/>
    </source>
</evidence>
<dbReference type="Pfam" id="PF02875">
    <property type="entry name" value="Mur_ligase_C"/>
    <property type="match status" value="1"/>
</dbReference>
<evidence type="ECO:0000256" key="10">
    <source>
        <dbReference type="ARBA" id="ARBA00022984"/>
    </source>
</evidence>
<evidence type="ECO:0000256" key="6">
    <source>
        <dbReference type="ARBA" id="ARBA00022618"/>
    </source>
</evidence>
<dbReference type="Gene3D" id="3.40.50.720">
    <property type="entry name" value="NAD(P)-binding Rossmann-like Domain"/>
    <property type="match status" value="1"/>
</dbReference>
<evidence type="ECO:0000256" key="5">
    <source>
        <dbReference type="ARBA" id="ARBA00022598"/>
    </source>
</evidence>
<keyword evidence="6 14" id="KW-0132">Cell division</keyword>
<comment type="similarity">
    <text evidence="14">Belongs to the MurCDEF family.</text>
</comment>
<dbReference type="AlphaFoldDB" id="A0A367YXH0"/>
<feature type="domain" description="Mur ligase N-terminal catalytic" evidence="15">
    <location>
        <begin position="18"/>
        <end position="113"/>
    </location>
</feature>
<evidence type="ECO:0000256" key="7">
    <source>
        <dbReference type="ARBA" id="ARBA00022741"/>
    </source>
</evidence>
<name>A0A367YXH0_9ACTN</name>
<dbReference type="GO" id="GO:0008763">
    <property type="term" value="F:UDP-N-acetylmuramate-L-alanine ligase activity"/>
    <property type="evidence" value="ECO:0007669"/>
    <property type="project" value="UniProtKB-UniRule"/>
</dbReference>
<evidence type="ECO:0000256" key="3">
    <source>
        <dbReference type="ARBA" id="ARBA00012211"/>
    </source>
</evidence>
<proteinExistence type="inferred from homology"/>
<comment type="catalytic activity">
    <reaction evidence="13 14">
        <text>UDP-N-acetyl-alpha-D-muramate + L-alanine + ATP = UDP-N-acetyl-alpha-D-muramoyl-L-alanine + ADP + phosphate + H(+)</text>
        <dbReference type="Rhea" id="RHEA:23372"/>
        <dbReference type="ChEBI" id="CHEBI:15378"/>
        <dbReference type="ChEBI" id="CHEBI:30616"/>
        <dbReference type="ChEBI" id="CHEBI:43474"/>
        <dbReference type="ChEBI" id="CHEBI:57972"/>
        <dbReference type="ChEBI" id="CHEBI:70757"/>
        <dbReference type="ChEBI" id="CHEBI:83898"/>
        <dbReference type="ChEBI" id="CHEBI:456216"/>
        <dbReference type="EC" id="6.3.2.8"/>
    </reaction>
</comment>
<evidence type="ECO:0000313" key="18">
    <source>
        <dbReference type="EMBL" id="RCK70603.1"/>
    </source>
</evidence>
<evidence type="ECO:0000256" key="13">
    <source>
        <dbReference type="ARBA" id="ARBA00047833"/>
    </source>
</evidence>
<keyword evidence="8 14" id="KW-0067">ATP-binding</keyword>
<dbReference type="Proteomes" id="UP000252770">
    <property type="component" value="Unassembled WGS sequence"/>
</dbReference>
<evidence type="ECO:0000256" key="14">
    <source>
        <dbReference type="HAMAP-Rule" id="MF_00046"/>
    </source>
</evidence>
<dbReference type="Gene3D" id="3.40.1190.10">
    <property type="entry name" value="Mur-like, catalytic domain"/>
    <property type="match status" value="1"/>
</dbReference>
<evidence type="ECO:0000256" key="4">
    <source>
        <dbReference type="ARBA" id="ARBA00022490"/>
    </source>
</evidence>
<evidence type="ECO:0000256" key="12">
    <source>
        <dbReference type="ARBA" id="ARBA00023316"/>
    </source>
</evidence>
<dbReference type="InterPro" id="IPR013221">
    <property type="entry name" value="Mur_ligase_cen"/>
</dbReference>
<dbReference type="GO" id="GO:0005524">
    <property type="term" value="F:ATP binding"/>
    <property type="evidence" value="ECO:0007669"/>
    <property type="project" value="UniProtKB-UniRule"/>
</dbReference>
<comment type="function">
    <text evidence="14">Cell wall formation.</text>
</comment>
<dbReference type="HAMAP" id="MF_00046">
    <property type="entry name" value="MurC"/>
    <property type="match status" value="1"/>
</dbReference>
<keyword evidence="10 14" id="KW-0573">Peptidoglycan synthesis</keyword>
<evidence type="ECO:0000313" key="19">
    <source>
        <dbReference type="Proteomes" id="UP000252770"/>
    </source>
</evidence>
<dbReference type="InterPro" id="IPR004101">
    <property type="entry name" value="Mur_ligase_C"/>
</dbReference>
<comment type="subcellular location">
    <subcellularLocation>
        <location evidence="1 14">Cytoplasm</location>
    </subcellularLocation>
</comment>
<dbReference type="GO" id="GO:0009252">
    <property type="term" value="P:peptidoglycan biosynthetic process"/>
    <property type="evidence" value="ECO:0007669"/>
    <property type="project" value="UniProtKB-UniRule"/>
</dbReference>
<dbReference type="NCBIfam" id="TIGR01082">
    <property type="entry name" value="murC"/>
    <property type="match status" value="1"/>
</dbReference>
<evidence type="ECO:0000256" key="11">
    <source>
        <dbReference type="ARBA" id="ARBA00023306"/>
    </source>
</evidence>
<keyword evidence="12 14" id="KW-0961">Cell wall biogenesis/degradation</keyword>
<dbReference type="GO" id="GO:0008360">
    <property type="term" value="P:regulation of cell shape"/>
    <property type="evidence" value="ECO:0007669"/>
    <property type="project" value="UniProtKB-KW"/>
</dbReference>
<comment type="pathway">
    <text evidence="2 14">Cell wall biogenesis; peptidoglycan biosynthesis.</text>
</comment>
<dbReference type="GO" id="GO:0005737">
    <property type="term" value="C:cytoplasm"/>
    <property type="evidence" value="ECO:0007669"/>
    <property type="project" value="UniProtKB-SubCell"/>
</dbReference>
<dbReference type="EC" id="6.3.2.8" evidence="3 14"/>
<evidence type="ECO:0000256" key="8">
    <source>
        <dbReference type="ARBA" id="ARBA00022840"/>
    </source>
</evidence>
<dbReference type="PANTHER" id="PTHR43445:SF3">
    <property type="entry name" value="UDP-N-ACETYLMURAMATE--L-ALANINE LIGASE"/>
    <property type="match status" value="1"/>
</dbReference>
<evidence type="ECO:0000259" key="16">
    <source>
        <dbReference type="Pfam" id="PF02875"/>
    </source>
</evidence>
<comment type="caution">
    <text evidence="18">The sequence shown here is derived from an EMBL/GenBank/DDBJ whole genome shotgun (WGS) entry which is preliminary data.</text>
</comment>
<dbReference type="Pfam" id="PF01225">
    <property type="entry name" value="Mur_ligase"/>
    <property type="match status" value="1"/>
</dbReference>
<keyword evidence="5 14" id="KW-0436">Ligase</keyword>
<dbReference type="InterPro" id="IPR036615">
    <property type="entry name" value="Mur_ligase_C_dom_sf"/>
</dbReference>
<dbReference type="InterPro" id="IPR005758">
    <property type="entry name" value="UDP-N-AcMur_Ala_ligase_MurC"/>
</dbReference>
<dbReference type="SUPFAM" id="SSF53244">
    <property type="entry name" value="MurD-like peptide ligases, peptide-binding domain"/>
    <property type="match status" value="1"/>
</dbReference>
<dbReference type="EMBL" id="QOUI01000002">
    <property type="protein sequence ID" value="RCK70603.1"/>
    <property type="molecule type" value="Genomic_DNA"/>
</dbReference>
<keyword evidence="9 14" id="KW-0133">Cell shape</keyword>
<dbReference type="InterPro" id="IPR000713">
    <property type="entry name" value="Mur_ligase_N"/>
</dbReference>
<keyword evidence="7 14" id="KW-0547">Nucleotide-binding</keyword>
<dbReference type="PANTHER" id="PTHR43445">
    <property type="entry name" value="UDP-N-ACETYLMURAMATE--L-ALANINE LIGASE-RELATED"/>
    <property type="match status" value="1"/>
</dbReference>
<dbReference type="UniPathway" id="UPA00219"/>
<keyword evidence="19" id="KW-1185">Reference proteome</keyword>
<evidence type="ECO:0000256" key="2">
    <source>
        <dbReference type="ARBA" id="ARBA00004752"/>
    </source>
</evidence>
<dbReference type="InterPro" id="IPR036565">
    <property type="entry name" value="Mur-like_cat_sf"/>
</dbReference>
<keyword evidence="4 14" id="KW-0963">Cytoplasm</keyword>
<feature type="domain" description="Mur ligase C-terminal" evidence="16">
    <location>
        <begin position="331"/>
        <end position="462"/>
    </location>
</feature>
<protein>
    <recommendedName>
        <fullName evidence="3 14">UDP-N-acetylmuramate--L-alanine ligase</fullName>
        <ecNumber evidence="3 14">6.3.2.8</ecNumber>
    </recommendedName>
    <alternativeName>
        <fullName evidence="14">UDP-N-acetylmuramoyl-L-alanine synthetase</fullName>
    </alternativeName>
</protein>
<feature type="binding site" evidence="14">
    <location>
        <begin position="128"/>
        <end position="134"/>
    </location>
    <ligand>
        <name>ATP</name>
        <dbReference type="ChEBI" id="CHEBI:30616"/>
    </ligand>
</feature>
<keyword evidence="11 14" id="KW-0131">Cell cycle</keyword>